<evidence type="ECO:0000313" key="4">
    <source>
        <dbReference type="Proteomes" id="UP000694865"/>
    </source>
</evidence>
<evidence type="ECO:0000313" key="5">
    <source>
        <dbReference type="RefSeq" id="XP_006813629.1"/>
    </source>
</evidence>
<dbReference type="PANTHER" id="PTHR21705">
    <property type="entry name" value="RAI16 PROTEIN-RELATED"/>
    <property type="match status" value="1"/>
</dbReference>
<dbReference type="Pfam" id="PF10257">
    <property type="entry name" value="RAI16-like"/>
    <property type="match status" value="1"/>
</dbReference>
<proteinExistence type="inferred from homology"/>
<feature type="region of interest" description="Disordered" evidence="2">
    <location>
        <begin position="511"/>
        <end position="532"/>
    </location>
</feature>
<name>A0ABM0M0T8_SACKO</name>
<keyword evidence="4" id="KW-1185">Reference proteome</keyword>
<dbReference type="GeneID" id="100367406"/>
<reference evidence="5" key="1">
    <citation type="submission" date="2025-08" db="UniProtKB">
        <authorList>
            <consortium name="RefSeq"/>
        </authorList>
    </citation>
    <scope>IDENTIFICATION</scope>
    <source>
        <tissue evidence="5">Testes</tissue>
    </source>
</reference>
<dbReference type="Pfam" id="PF19311">
    <property type="entry name" value="KELAA"/>
    <property type="match status" value="1"/>
</dbReference>
<dbReference type="PANTHER" id="PTHR21705:SF11">
    <property type="entry name" value="FHIP FAMILY PROTEIN CG3558"/>
    <property type="match status" value="1"/>
</dbReference>
<feature type="compositionally biased region" description="Basic and acidic residues" evidence="2">
    <location>
        <begin position="518"/>
        <end position="527"/>
    </location>
</feature>
<dbReference type="RefSeq" id="XP_006813629.1">
    <property type="nucleotide sequence ID" value="XM_006813566.1"/>
</dbReference>
<evidence type="ECO:0000256" key="2">
    <source>
        <dbReference type="SAM" id="MobiDB-lite"/>
    </source>
</evidence>
<comment type="similarity">
    <text evidence="1">Belongs to the FHIP family.</text>
</comment>
<sequence>MSWYIENNHPDNGKYVTFPESEDRIIQRPNTSDLDPYTCYEVFKMHWRQVQSIIYRQNTTSGLFYRPQLTADEVQTVVNYVDQMMALLIAEKAGNAKMGPILEAMLTENVMEKLFLWSSRSGQFVEELKFELLKIYEMIIGQSRQRMLTHQAILNPLLRLLLAASDFCSQQVESHLILLLNQLCVCLTQDPSLLDFLFHASPDVGPAKFLIFSLLIPYLHRDGPIGQQARDALLLCMSVSSGNELVGSYIAESTNFCPVLATGLSGLYSALPHNIPHSHKLTRDDANHITSLAAFLNSLDFCNAVVQVAHPRVCRQLVDYVYDGFLLPVMAPALHQNVQEEVIAATTYLDLFIRCTTEPLMMRAFLRFICKGHHEGSYILDTLISRIHSETRLCTVTLSLFYTLLNLNCEDVVLHLVLKKHSSLLSTTSTMVSRTSHDEYSNSFVADNTEENYFHYLIDSRKTVEDCYRSCLCWSNTYDGRRRLDSGTMSSQSSESEFEWWQDADEDSNSVDNFEDDLSPRESHSSESSDDAFSDMGKFLKTMFGEDVDNNDEEEESEFTITYLEEWFDNLYSRKEFLRQHSWSSSVGLTSQSMDNYDEDNEWIMDRWSQRPALDSVTTMDEESVEQNSINNEESEKKIINANTDELYDFWELDAHLLPPASLRNHDFDDFADTNQSDHPSSVTGPFISALFARLEHMIENPVEVNLLLTAVISRLGSYPQILLSSFLLNTELVFQPSVRSLLQVLISVKSNIEMYAYRTDTFSSLVSQARLTLTHGDQPVNGEKTRGRTLSKIDVDSNARPKAPKKSGISDFFLRRGSGRRQKSIKAKEKQKLHAIQGCGDNMQTKYREVANAAIIFEEFLKELAAISQEHAVLQGENLQFKIDEILPLRVYATVAHL</sequence>
<dbReference type="Proteomes" id="UP000694865">
    <property type="component" value="Unplaced"/>
</dbReference>
<dbReference type="InterPro" id="IPR045669">
    <property type="entry name" value="FHIP_C"/>
</dbReference>
<accession>A0ABM0M0T8</accession>
<gene>
    <name evidence="5" type="primary">LOC100367406</name>
</gene>
<dbReference type="InterPro" id="IPR019384">
    <property type="entry name" value="FHIP"/>
</dbReference>
<evidence type="ECO:0000259" key="3">
    <source>
        <dbReference type="Pfam" id="PF19314"/>
    </source>
</evidence>
<dbReference type="Pfam" id="PF19314">
    <property type="entry name" value="DUF5917"/>
    <property type="match status" value="1"/>
</dbReference>
<organism evidence="4 5">
    <name type="scientific">Saccoglossus kowalevskii</name>
    <name type="common">Acorn worm</name>
    <dbReference type="NCBI Taxonomy" id="10224"/>
    <lineage>
        <taxon>Eukaryota</taxon>
        <taxon>Metazoa</taxon>
        <taxon>Hemichordata</taxon>
        <taxon>Enteropneusta</taxon>
        <taxon>Harrimaniidae</taxon>
        <taxon>Saccoglossus</taxon>
    </lineage>
</organism>
<evidence type="ECO:0000256" key="1">
    <source>
        <dbReference type="ARBA" id="ARBA00024336"/>
    </source>
</evidence>
<feature type="domain" description="FHF complex subunit HOOK-interacting protein C-terminal" evidence="3">
    <location>
        <begin position="684"/>
        <end position="775"/>
    </location>
</feature>
<protein>
    <submittedName>
        <fullName evidence="5">Protein FAM160A1-like</fullName>
    </submittedName>
</protein>
<dbReference type="InterPro" id="IPR045668">
    <property type="entry name" value="FHIP_KELAA_motif"/>
</dbReference>